<proteinExistence type="predicted"/>
<dbReference type="Proteomes" id="UP000308549">
    <property type="component" value="Unassembled WGS sequence"/>
</dbReference>
<evidence type="ECO:0000313" key="2">
    <source>
        <dbReference type="EMBL" id="TKA23463.1"/>
    </source>
</evidence>
<gene>
    <name evidence="2" type="ORF">B0A50_07490</name>
</gene>
<feature type="compositionally biased region" description="Low complexity" evidence="1">
    <location>
        <begin position="274"/>
        <end position="287"/>
    </location>
</feature>
<sequence>MRLNCFRAAGANSAQHQLEENDEAPRMRPGPPAKTKSSRILRRHPSADSRSTSSITSNDSVSKLPPCKRVSDPKVEAMMMPVPAEPRASRCLRLSHPKAYSNIVDSMKRERGCRDWRNFAVFHNDDVDMKMSAEDIARRRQADYDRKWQTLNSFGTDSDQSVEVDMIAKMAPPTTPPSTVFATTSDTTKVARPYLKLLMAVPPADQENNAEEHKLNCRFYLHVLSRGVKNKDWRSVSVFPDDDEDFDEPLTPLPSQQRFEEQSHEDKTAGCDGNSDSDSSSNDQKVE</sequence>
<organism evidence="2 3">
    <name type="scientific">Salinomyces thailandicus</name>
    <dbReference type="NCBI Taxonomy" id="706561"/>
    <lineage>
        <taxon>Eukaryota</taxon>
        <taxon>Fungi</taxon>
        <taxon>Dikarya</taxon>
        <taxon>Ascomycota</taxon>
        <taxon>Pezizomycotina</taxon>
        <taxon>Dothideomycetes</taxon>
        <taxon>Dothideomycetidae</taxon>
        <taxon>Mycosphaerellales</taxon>
        <taxon>Teratosphaeriaceae</taxon>
        <taxon>Salinomyces</taxon>
    </lineage>
</organism>
<reference evidence="2 3" key="1">
    <citation type="submission" date="2017-03" db="EMBL/GenBank/DDBJ databases">
        <title>Genomes of endolithic fungi from Antarctica.</title>
        <authorList>
            <person name="Coleine C."/>
            <person name="Masonjones S."/>
            <person name="Stajich J.E."/>
        </authorList>
    </citation>
    <scope>NUCLEOTIDE SEQUENCE [LARGE SCALE GENOMIC DNA]</scope>
    <source>
        <strain evidence="2 3">CCFEE 6315</strain>
    </source>
</reference>
<feature type="region of interest" description="Disordered" evidence="1">
    <location>
        <begin position="240"/>
        <end position="287"/>
    </location>
</feature>
<feature type="region of interest" description="Disordered" evidence="1">
    <location>
        <begin position="1"/>
        <end position="69"/>
    </location>
</feature>
<accession>A0A4U0TN87</accession>
<comment type="caution">
    <text evidence="2">The sequence shown here is derived from an EMBL/GenBank/DDBJ whole genome shotgun (WGS) entry which is preliminary data.</text>
</comment>
<evidence type="ECO:0000256" key="1">
    <source>
        <dbReference type="SAM" id="MobiDB-lite"/>
    </source>
</evidence>
<name>A0A4U0TN87_9PEZI</name>
<evidence type="ECO:0000313" key="3">
    <source>
        <dbReference type="Proteomes" id="UP000308549"/>
    </source>
</evidence>
<dbReference type="AlphaFoldDB" id="A0A4U0TN87"/>
<dbReference type="OrthoDB" id="3624838at2759"/>
<feature type="compositionally biased region" description="Basic and acidic residues" evidence="1">
    <location>
        <begin position="258"/>
        <end position="269"/>
    </location>
</feature>
<protein>
    <submittedName>
        <fullName evidence="2">Uncharacterized protein</fullName>
    </submittedName>
</protein>
<dbReference type="EMBL" id="NAJL01000055">
    <property type="protein sequence ID" value="TKA23463.1"/>
    <property type="molecule type" value="Genomic_DNA"/>
</dbReference>
<feature type="compositionally biased region" description="Basic and acidic residues" evidence="1">
    <location>
        <begin position="17"/>
        <end position="26"/>
    </location>
</feature>
<feature type="compositionally biased region" description="Low complexity" evidence="1">
    <location>
        <begin position="48"/>
        <end position="62"/>
    </location>
</feature>
<keyword evidence="3" id="KW-1185">Reference proteome</keyword>